<evidence type="ECO:0000313" key="3">
    <source>
        <dbReference type="Proteomes" id="UP000663848"/>
    </source>
</evidence>
<accession>A0A822DM89</accession>
<keyword evidence="1" id="KW-1133">Transmembrane helix</keyword>
<keyword evidence="1" id="KW-0812">Transmembrane</keyword>
<organism evidence="2 3">
    <name type="scientific">Rotaria socialis</name>
    <dbReference type="NCBI Taxonomy" id="392032"/>
    <lineage>
        <taxon>Eukaryota</taxon>
        <taxon>Metazoa</taxon>
        <taxon>Spiralia</taxon>
        <taxon>Gnathifera</taxon>
        <taxon>Rotifera</taxon>
        <taxon>Eurotatoria</taxon>
        <taxon>Bdelloidea</taxon>
        <taxon>Philodinida</taxon>
        <taxon>Philodinidae</taxon>
        <taxon>Rotaria</taxon>
    </lineage>
</organism>
<evidence type="ECO:0000256" key="1">
    <source>
        <dbReference type="SAM" id="Phobius"/>
    </source>
</evidence>
<reference evidence="2" key="1">
    <citation type="submission" date="2021-02" db="EMBL/GenBank/DDBJ databases">
        <authorList>
            <person name="Nowell W R."/>
        </authorList>
    </citation>
    <scope>NUCLEOTIDE SEQUENCE</scope>
</reference>
<feature type="transmembrane region" description="Helical" evidence="1">
    <location>
        <begin position="12"/>
        <end position="29"/>
    </location>
</feature>
<keyword evidence="1" id="KW-0472">Membrane</keyword>
<dbReference type="AlphaFoldDB" id="A0A822DM89"/>
<protein>
    <submittedName>
        <fullName evidence="2">Uncharacterized protein</fullName>
    </submittedName>
</protein>
<dbReference type="EMBL" id="CAJOBR010063547">
    <property type="protein sequence ID" value="CAF5077637.1"/>
    <property type="molecule type" value="Genomic_DNA"/>
</dbReference>
<gene>
    <name evidence="2" type="ORF">QYT958_LOCUS43696</name>
</gene>
<dbReference type="Proteomes" id="UP000663848">
    <property type="component" value="Unassembled WGS sequence"/>
</dbReference>
<proteinExistence type="predicted"/>
<comment type="caution">
    <text evidence="2">The sequence shown here is derived from an EMBL/GenBank/DDBJ whole genome shotgun (WGS) entry which is preliminary data.</text>
</comment>
<evidence type="ECO:0000313" key="2">
    <source>
        <dbReference type="EMBL" id="CAF5077637.1"/>
    </source>
</evidence>
<name>A0A822DM89_9BILA</name>
<feature type="non-terminal residue" evidence="2">
    <location>
        <position position="69"/>
    </location>
</feature>
<sequence length="69" mass="8133">MECIRFYYCNCIYSWYVVAVCFSNSIYWGKKKFFQGQALGEIMAQFVVNPTLLRVVRVARVGRVLRLVK</sequence>